<dbReference type="Proteomes" id="UP000291343">
    <property type="component" value="Unassembled WGS sequence"/>
</dbReference>
<feature type="compositionally biased region" description="Gly residues" evidence="4">
    <location>
        <begin position="545"/>
        <end position="582"/>
    </location>
</feature>
<feature type="compositionally biased region" description="Basic and acidic residues" evidence="4">
    <location>
        <begin position="410"/>
        <end position="422"/>
    </location>
</feature>
<organism evidence="7 8">
    <name type="scientific">Laodelphax striatellus</name>
    <name type="common">Small brown planthopper</name>
    <name type="synonym">Delphax striatella</name>
    <dbReference type="NCBI Taxonomy" id="195883"/>
    <lineage>
        <taxon>Eukaryota</taxon>
        <taxon>Metazoa</taxon>
        <taxon>Ecdysozoa</taxon>
        <taxon>Arthropoda</taxon>
        <taxon>Hexapoda</taxon>
        <taxon>Insecta</taxon>
        <taxon>Pterygota</taxon>
        <taxon>Neoptera</taxon>
        <taxon>Paraneoptera</taxon>
        <taxon>Hemiptera</taxon>
        <taxon>Auchenorrhyncha</taxon>
        <taxon>Fulgoroidea</taxon>
        <taxon>Delphacidae</taxon>
        <taxon>Criomorphinae</taxon>
        <taxon>Laodelphax</taxon>
    </lineage>
</organism>
<dbReference type="GO" id="GO:0010494">
    <property type="term" value="C:cytoplasmic stress granule"/>
    <property type="evidence" value="ECO:0007669"/>
    <property type="project" value="UniProtKB-SubCell"/>
</dbReference>
<dbReference type="AlphaFoldDB" id="A0A482X5I4"/>
<evidence type="ECO:0008006" key="9">
    <source>
        <dbReference type="Google" id="ProtNLM"/>
    </source>
</evidence>
<name>A0A482X5I4_LAOST</name>
<dbReference type="Gene3D" id="3.30.70.330">
    <property type="match status" value="1"/>
</dbReference>
<dbReference type="GO" id="GO:0003729">
    <property type="term" value="F:mRNA binding"/>
    <property type="evidence" value="ECO:0007669"/>
    <property type="project" value="TreeGrafter"/>
</dbReference>
<feature type="compositionally biased region" description="Gly residues" evidence="4">
    <location>
        <begin position="590"/>
        <end position="618"/>
    </location>
</feature>
<dbReference type="FunCoup" id="A0A482X5I4">
    <property type="interactions" value="1569"/>
</dbReference>
<dbReference type="InterPro" id="IPR039539">
    <property type="entry name" value="Ras_GTPase_bind_prot"/>
</dbReference>
<protein>
    <recommendedName>
        <fullName evidence="9">NTF2 domain-containing protein</fullName>
    </recommendedName>
</protein>
<dbReference type="PROSITE" id="PS50102">
    <property type="entry name" value="RRM"/>
    <property type="match status" value="1"/>
</dbReference>
<comment type="caution">
    <text evidence="7">The sequence shown here is derived from an EMBL/GenBank/DDBJ whole genome shotgun (WGS) entry which is preliminary data.</text>
</comment>
<evidence type="ECO:0000256" key="2">
    <source>
        <dbReference type="ARBA" id="ARBA00022884"/>
    </source>
</evidence>
<evidence type="ECO:0000256" key="1">
    <source>
        <dbReference type="ARBA" id="ARBA00004210"/>
    </source>
</evidence>
<feature type="compositionally biased region" description="Low complexity" evidence="4">
    <location>
        <begin position="243"/>
        <end position="273"/>
    </location>
</feature>
<feature type="region of interest" description="Disordered" evidence="4">
    <location>
        <begin position="241"/>
        <end position="459"/>
    </location>
</feature>
<feature type="domain" description="RRM" evidence="5">
    <location>
        <begin position="455"/>
        <end position="537"/>
    </location>
</feature>
<dbReference type="SUPFAM" id="SSF54928">
    <property type="entry name" value="RNA-binding domain, RBD"/>
    <property type="match status" value="1"/>
</dbReference>
<accession>A0A482X5I4</accession>
<dbReference type="SUPFAM" id="SSF54427">
    <property type="entry name" value="NTF2-like"/>
    <property type="match status" value="1"/>
</dbReference>
<reference evidence="7 8" key="1">
    <citation type="journal article" date="2017" name="Gigascience">
        <title>Genome sequence of the small brown planthopper, Laodelphax striatellus.</title>
        <authorList>
            <person name="Zhu J."/>
            <person name="Jiang F."/>
            <person name="Wang X."/>
            <person name="Yang P."/>
            <person name="Bao Y."/>
            <person name="Zhao W."/>
            <person name="Wang W."/>
            <person name="Lu H."/>
            <person name="Wang Q."/>
            <person name="Cui N."/>
            <person name="Li J."/>
            <person name="Chen X."/>
            <person name="Luo L."/>
            <person name="Yu J."/>
            <person name="Kang L."/>
            <person name="Cui F."/>
        </authorList>
    </citation>
    <scope>NUCLEOTIDE SEQUENCE [LARGE SCALE GENOMIC DNA]</scope>
    <source>
        <strain evidence="7">Lst14</strain>
    </source>
</reference>
<evidence type="ECO:0000259" key="6">
    <source>
        <dbReference type="PROSITE" id="PS50177"/>
    </source>
</evidence>
<feature type="compositionally biased region" description="Gly residues" evidence="4">
    <location>
        <begin position="385"/>
        <end position="409"/>
    </location>
</feature>
<evidence type="ECO:0000256" key="4">
    <source>
        <dbReference type="SAM" id="MobiDB-lite"/>
    </source>
</evidence>
<keyword evidence="8" id="KW-1185">Reference proteome</keyword>
<proteinExistence type="predicted"/>
<dbReference type="InterPro" id="IPR012677">
    <property type="entry name" value="Nucleotide-bd_a/b_plait_sf"/>
</dbReference>
<feature type="compositionally biased region" description="Pro residues" evidence="4">
    <location>
        <begin position="205"/>
        <end position="226"/>
    </location>
</feature>
<dbReference type="SMR" id="A0A482X5I4"/>
<feature type="compositionally biased region" description="Acidic residues" evidence="4">
    <location>
        <begin position="292"/>
        <end position="303"/>
    </location>
</feature>
<dbReference type="InterPro" id="IPR035979">
    <property type="entry name" value="RBD_domain_sf"/>
</dbReference>
<dbReference type="Pfam" id="PF02136">
    <property type="entry name" value="NTF2"/>
    <property type="match status" value="1"/>
</dbReference>
<gene>
    <name evidence="7" type="ORF">LSTR_LSTR013927</name>
</gene>
<sequence>MVMEAQPSPRSVGCEFVRQYYTLLNQSPEHLHRFYSNNSFYVHGGADDRDPDLSPAIGQKQIHQRIEQLNFKDCHAKIAQVDSQATLGNGVVVQVSGELSNGGQPMRRFTQTFVLASQSPTKYYVHNDIFRYQDVFFDEEVEQGSGRSETEDDQIEADHNQVADIQSQQQQQQQQNQLPNSFYGGGSVPPTAVNGGGAHHDEVAVPPPAPATHGLPPPTLIQPPMQPAYMPAPTVDYLQQQSAAQQPAMELQQQQQPSAVAAANQQQPPQMAADMYHAAEQQPLAEDGGQGVDEEDVGEEDEVAAPVAEDADSKQHMDNYPSLEQSEHGVQSQETSQSNEPKTYATLVKSGTSGLNTSPQAPAKSPPSPPPGIRMDSRNNEPSSMGGGGGRGPMGGAPRGRGGSAIRGMGGERRGGLDRDRNSAPPRPTHNEDSGNFGGDFEKRRTGSHMHPDTHQLFLGNLPPAATEEDLREMFSKYGTIVDLKIMSKTTIKGPNNILKPNYGFIVFEDQVAVTATLENRPFHVGSSKLNVEEKRARNSRGPPMEGGGGRMSSGGGDLGGGGGGRGSRGGMPGGMRGGGGNNRSFVPNRGGGGGHNNYMRGGGGGGPMRPNGPGGGYNNRAPNNR</sequence>
<comment type="subcellular location">
    <subcellularLocation>
        <location evidence="1">Cytoplasm</location>
        <location evidence="1">Stress granule</location>
    </subcellularLocation>
</comment>
<feature type="domain" description="NTF2" evidence="6">
    <location>
        <begin position="12"/>
        <end position="132"/>
    </location>
</feature>
<feature type="region of interest" description="Disordered" evidence="4">
    <location>
        <begin position="534"/>
        <end position="626"/>
    </location>
</feature>
<dbReference type="PANTHER" id="PTHR10693">
    <property type="entry name" value="RAS GTPASE-ACTIVATING PROTEIN-BINDING PROTEIN"/>
    <property type="match status" value="1"/>
</dbReference>
<dbReference type="EMBL" id="QKKF02017187">
    <property type="protein sequence ID" value="RZF41155.1"/>
    <property type="molecule type" value="Genomic_DNA"/>
</dbReference>
<dbReference type="PROSITE" id="PS50177">
    <property type="entry name" value="NTF2_DOMAIN"/>
    <property type="match status" value="1"/>
</dbReference>
<dbReference type="InParanoid" id="A0A482X5I4"/>
<dbReference type="InterPro" id="IPR002075">
    <property type="entry name" value="NTF2_dom"/>
</dbReference>
<dbReference type="FunFam" id="3.10.450.50:FF:000010">
    <property type="entry name" value="Ras GTPase-activating protein-binding protein"/>
    <property type="match status" value="1"/>
</dbReference>
<dbReference type="InterPro" id="IPR000504">
    <property type="entry name" value="RRM_dom"/>
</dbReference>
<feature type="region of interest" description="Disordered" evidence="4">
    <location>
        <begin position="141"/>
        <end position="228"/>
    </location>
</feature>
<dbReference type="Gene3D" id="3.10.450.50">
    <property type="match status" value="1"/>
</dbReference>
<dbReference type="Pfam" id="PF00076">
    <property type="entry name" value="RRM_1"/>
    <property type="match status" value="1"/>
</dbReference>
<dbReference type="STRING" id="195883.A0A482X5I4"/>
<evidence type="ECO:0000313" key="8">
    <source>
        <dbReference type="Proteomes" id="UP000291343"/>
    </source>
</evidence>
<dbReference type="InterPro" id="IPR018222">
    <property type="entry name" value="Nuclear_transport_factor_2_euk"/>
</dbReference>
<dbReference type="PANTHER" id="PTHR10693:SF20">
    <property type="entry name" value="AT27578P"/>
    <property type="match status" value="1"/>
</dbReference>
<dbReference type="GO" id="GO:1990904">
    <property type="term" value="C:ribonucleoprotein complex"/>
    <property type="evidence" value="ECO:0007669"/>
    <property type="project" value="TreeGrafter"/>
</dbReference>
<evidence type="ECO:0000256" key="3">
    <source>
        <dbReference type="PROSITE-ProRule" id="PRU00176"/>
    </source>
</evidence>
<feature type="compositionally biased region" description="Polar residues" evidence="4">
    <location>
        <begin position="322"/>
        <end position="341"/>
    </location>
</feature>
<dbReference type="GO" id="GO:0005829">
    <property type="term" value="C:cytosol"/>
    <property type="evidence" value="ECO:0007669"/>
    <property type="project" value="TreeGrafter"/>
</dbReference>
<dbReference type="OrthoDB" id="339151at2759"/>
<evidence type="ECO:0000313" key="7">
    <source>
        <dbReference type="EMBL" id="RZF41155.1"/>
    </source>
</evidence>
<feature type="compositionally biased region" description="Basic and acidic residues" evidence="4">
    <location>
        <begin position="440"/>
        <end position="454"/>
    </location>
</feature>
<evidence type="ECO:0000259" key="5">
    <source>
        <dbReference type="PROSITE" id="PS50102"/>
    </source>
</evidence>
<keyword evidence="2 3" id="KW-0694">RNA-binding</keyword>
<feature type="compositionally biased region" description="Low complexity" evidence="4">
    <location>
        <begin position="166"/>
        <end position="177"/>
    </location>
</feature>
<dbReference type="CDD" id="cd00780">
    <property type="entry name" value="NTF2"/>
    <property type="match status" value="1"/>
</dbReference>
<dbReference type="SMART" id="SM00360">
    <property type="entry name" value="RRM"/>
    <property type="match status" value="1"/>
</dbReference>
<dbReference type="InterPro" id="IPR032710">
    <property type="entry name" value="NTF2-like_dom_sf"/>
</dbReference>